<evidence type="ECO:0000313" key="3">
    <source>
        <dbReference type="EMBL" id="KAK6002063.1"/>
    </source>
</evidence>
<feature type="transmembrane region" description="Helical" evidence="2">
    <location>
        <begin position="113"/>
        <end position="136"/>
    </location>
</feature>
<feature type="transmembrane region" description="Helical" evidence="2">
    <location>
        <begin position="79"/>
        <end position="101"/>
    </location>
</feature>
<keyword evidence="4" id="KW-1185">Reference proteome</keyword>
<feature type="region of interest" description="Disordered" evidence="1">
    <location>
        <begin position="1"/>
        <end position="23"/>
    </location>
</feature>
<dbReference type="EMBL" id="JASGXD010000012">
    <property type="protein sequence ID" value="KAK6002063.1"/>
    <property type="molecule type" value="Genomic_DNA"/>
</dbReference>
<dbReference type="Proteomes" id="UP001341245">
    <property type="component" value="Unassembled WGS sequence"/>
</dbReference>
<proteinExistence type="predicted"/>
<keyword evidence="2" id="KW-0472">Membrane</keyword>
<feature type="transmembrane region" description="Helical" evidence="2">
    <location>
        <begin position="142"/>
        <end position="164"/>
    </location>
</feature>
<accession>A0ABR0TC94</accession>
<evidence type="ECO:0000256" key="1">
    <source>
        <dbReference type="SAM" id="MobiDB-lite"/>
    </source>
</evidence>
<evidence type="ECO:0000256" key="2">
    <source>
        <dbReference type="SAM" id="Phobius"/>
    </source>
</evidence>
<sequence>MIYPGYRPTARTSSEAQEAPKNIQQPNNGVPVWSKAFLITFWTIQIIVCIIGWGVGGLALGTKSLLDDGDYTYNHNVDIALSVGGGIWIAWASASFILIVTEIVMFSRQNLKAWFAVTCCCVKTTLWLVLFVIAIYDTVADSASGLALLILGVFLIAFLIPLIYSAVKLHRQRKAVQTPIEPISV</sequence>
<name>A0ABR0TC94_AURPU</name>
<reference evidence="3 4" key="1">
    <citation type="submission" date="2023-11" db="EMBL/GenBank/DDBJ databases">
        <title>Draft genome sequence and annotation of the polyextremotolerant black yeast-like fungus Aureobasidium pullulans NRRL 62042.</title>
        <authorList>
            <person name="Dielentheis-Frenken M.R.E."/>
            <person name="Wibberg D."/>
            <person name="Blank L.M."/>
            <person name="Tiso T."/>
        </authorList>
    </citation>
    <scope>NUCLEOTIDE SEQUENCE [LARGE SCALE GENOMIC DNA]</scope>
    <source>
        <strain evidence="3 4">NRRL 62042</strain>
    </source>
</reference>
<gene>
    <name evidence="3" type="ORF">QM012_001701</name>
</gene>
<evidence type="ECO:0000313" key="4">
    <source>
        <dbReference type="Proteomes" id="UP001341245"/>
    </source>
</evidence>
<feature type="transmembrane region" description="Helical" evidence="2">
    <location>
        <begin position="36"/>
        <end position="59"/>
    </location>
</feature>
<keyword evidence="2" id="KW-1133">Transmembrane helix</keyword>
<feature type="compositionally biased region" description="Polar residues" evidence="1">
    <location>
        <begin position="10"/>
        <end position="23"/>
    </location>
</feature>
<protein>
    <submittedName>
        <fullName evidence="3">Uncharacterized protein</fullName>
    </submittedName>
</protein>
<keyword evidence="2" id="KW-0812">Transmembrane</keyword>
<organism evidence="3 4">
    <name type="scientific">Aureobasidium pullulans</name>
    <name type="common">Black yeast</name>
    <name type="synonym">Pullularia pullulans</name>
    <dbReference type="NCBI Taxonomy" id="5580"/>
    <lineage>
        <taxon>Eukaryota</taxon>
        <taxon>Fungi</taxon>
        <taxon>Dikarya</taxon>
        <taxon>Ascomycota</taxon>
        <taxon>Pezizomycotina</taxon>
        <taxon>Dothideomycetes</taxon>
        <taxon>Dothideomycetidae</taxon>
        <taxon>Dothideales</taxon>
        <taxon>Saccotheciaceae</taxon>
        <taxon>Aureobasidium</taxon>
    </lineage>
</organism>
<comment type="caution">
    <text evidence="3">The sequence shown here is derived from an EMBL/GenBank/DDBJ whole genome shotgun (WGS) entry which is preliminary data.</text>
</comment>